<name>A0A6A5GZ17_CAERE</name>
<dbReference type="AlphaFoldDB" id="A0A6A5GZ17"/>
<reference evidence="2 3" key="1">
    <citation type="submission" date="2019-12" db="EMBL/GenBank/DDBJ databases">
        <title>Chromosome-level assembly of the Caenorhabditis remanei genome.</title>
        <authorList>
            <person name="Teterina A.A."/>
            <person name="Willis J.H."/>
            <person name="Phillips P.C."/>
        </authorList>
    </citation>
    <scope>NUCLEOTIDE SEQUENCE [LARGE SCALE GENOMIC DNA]</scope>
    <source>
        <strain evidence="2 3">PX506</strain>
        <tissue evidence="2">Whole organism</tissue>
    </source>
</reference>
<evidence type="ECO:0000313" key="3">
    <source>
        <dbReference type="Proteomes" id="UP000483820"/>
    </source>
</evidence>
<organism evidence="2 3">
    <name type="scientific">Caenorhabditis remanei</name>
    <name type="common">Caenorhabditis vulgaris</name>
    <dbReference type="NCBI Taxonomy" id="31234"/>
    <lineage>
        <taxon>Eukaryota</taxon>
        <taxon>Metazoa</taxon>
        <taxon>Ecdysozoa</taxon>
        <taxon>Nematoda</taxon>
        <taxon>Chromadorea</taxon>
        <taxon>Rhabditida</taxon>
        <taxon>Rhabditina</taxon>
        <taxon>Rhabditomorpha</taxon>
        <taxon>Rhabditoidea</taxon>
        <taxon>Rhabditidae</taxon>
        <taxon>Peloderinae</taxon>
        <taxon>Caenorhabditis</taxon>
    </lineage>
</organism>
<sequence length="143" mass="16653">MIRGLILCSTFALVICLFEDVYRPAEVHDKVLLSVGVKKEYLDKINESFRNMLKGLIKAYNEAERTGNKTIYKKENTRLRKENWDLAESFPDDQHDIIVVYITEILRAVRERRDEQHALESAKFWAEQTAISYGVMTTAKPKN</sequence>
<dbReference type="RefSeq" id="XP_053586203.1">
    <property type="nucleotide sequence ID" value="XM_053731431.1"/>
</dbReference>
<evidence type="ECO:0000313" key="2">
    <source>
        <dbReference type="EMBL" id="KAF1759825.1"/>
    </source>
</evidence>
<dbReference type="KEGG" id="crq:GCK72_016292"/>
<dbReference type="CTD" id="78776307"/>
<evidence type="ECO:0000256" key="1">
    <source>
        <dbReference type="SAM" id="SignalP"/>
    </source>
</evidence>
<keyword evidence="1" id="KW-0732">Signal</keyword>
<dbReference type="Proteomes" id="UP000483820">
    <property type="component" value="Chromosome IV"/>
</dbReference>
<comment type="caution">
    <text evidence="2">The sequence shown here is derived from an EMBL/GenBank/DDBJ whole genome shotgun (WGS) entry which is preliminary data.</text>
</comment>
<evidence type="ECO:0008006" key="4">
    <source>
        <dbReference type="Google" id="ProtNLM"/>
    </source>
</evidence>
<accession>A0A6A5GZ17</accession>
<gene>
    <name evidence="2" type="ORF">GCK72_016292</name>
</gene>
<dbReference type="GeneID" id="78776307"/>
<protein>
    <recommendedName>
        <fullName evidence="4">SXP/RAL-2 family protein Ani s 5-like cation-binding domain-containing protein</fullName>
    </recommendedName>
</protein>
<proteinExistence type="predicted"/>
<dbReference type="EMBL" id="WUAV01000004">
    <property type="protein sequence ID" value="KAF1759825.1"/>
    <property type="molecule type" value="Genomic_DNA"/>
</dbReference>
<feature type="chain" id="PRO_5025357586" description="SXP/RAL-2 family protein Ani s 5-like cation-binding domain-containing protein" evidence="1">
    <location>
        <begin position="17"/>
        <end position="143"/>
    </location>
</feature>
<feature type="signal peptide" evidence="1">
    <location>
        <begin position="1"/>
        <end position="16"/>
    </location>
</feature>